<evidence type="ECO:0000256" key="1">
    <source>
        <dbReference type="SAM" id="SignalP"/>
    </source>
</evidence>
<evidence type="ECO:0000313" key="2">
    <source>
        <dbReference type="EMBL" id="MBW6397451.1"/>
    </source>
</evidence>
<name>A0ABS7A559_9PROT</name>
<dbReference type="RefSeq" id="WP_219762066.1">
    <property type="nucleotide sequence ID" value="NZ_JAHYBZ010000002.1"/>
</dbReference>
<keyword evidence="3" id="KW-1185">Reference proteome</keyword>
<dbReference type="EMBL" id="JAHYBZ010000002">
    <property type="protein sequence ID" value="MBW6397451.1"/>
    <property type="molecule type" value="Genomic_DNA"/>
</dbReference>
<proteinExistence type="predicted"/>
<organism evidence="2 3">
    <name type="scientific">Roseomonas alba</name>
    <dbReference type="NCBI Taxonomy" id="2846776"/>
    <lineage>
        <taxon>Bacteria</taxon>
        <taxon>Pseudomonadati</taxon>
        <taxon>Pseudomonadota</taxon>
        <taxon>Alphaproteobacteria</taxon>
        <taxon>Acetobacterales</taxon>
        <taxon>Roseomonadaceae</taxon>
        <taxon>Roseomonas</taxon>
    </lineage>
</organism>
<dbReference type="PROSITE" id="PS51257">
    <property type="entry name" value="PROKAR_LIPOPROTEIN"/>
    <property type="match status" value="1"/>
</dbReference>
<feature type="chain" id="PRO_5045089752" evidence="1">
    <location>
        <begin position="18"/>
        <end position="185"/>
    </location>
</feature>
<evidence type="ECO:0000313" key="3">
    <source>
        <dbReference type="Proteomes" id="UP001196565"/>
    </source>
</evidence>
<comment type="caution">
    <text evidence="2">The sequence shown here is derived from an EMBL/GenBank/DDBJ whole genome shotgun (WGS) entry which is preliminary data.</text>
</comment>
<accession>A0ABS7A559</accession>
<sequence length="185" mass="19137">MIRRSALLLALTVAACAPEGPPPNLPQSLGGSTAAVGRDPIVVVGQEVVAFYRDPQPNQPAAAARAIAELEWLADTLPNNPRWMTASDVGINSLIESRWTARRALGIPQSAPAQAVVNGLAAAATAISANDQAALARALPRNVFTLGPQGTVRVLAQPPSLPDVMQAYWALAAGPSPMGIGGVRR</sequence>
<reference evidence="2 3" key="1">
    <citation type="submission" date="2021-07" db="EMBL/GenBank/DDBJ databases">
        <authorList>
            <person name="So Y."/>
        </authorList>
    </citation>
    <scope>NUCLEOTIDE SEQUENCE [LARGE SCALE GENOMIC DNA]</scope>
    <source>
        <strain evidence="2 3">HJA6</strain>
    </source>
</reference>
<dbReference type="Proteomes" id="UP001196565">
    <property type="component" value="Unassembled WGS sequence"/>
</dbReference>
<keyword evidence="1" id="KW-0732">Signal</keyword>
<protein>
    <submittedName>
        <fullName evidence="2">Uncharacterized protein</fullName>
    </submittedName>
</protein>
<gene>
    <name evidence="2" type="ORF">KPL78_06305</name>
</gene>
<feature type="signal peptide" evidence="1">
    <location>
        <begin position="1"/>
        <end position="17"/>
    </location>
</feature>